<accession>A0A7K3WUU8</accession>
<dbReference type="AlphaFoldDB" id="A0A7K3WUU8"/>
<proteinExistence type="predicted"/>
<evidence type="ECO:0000313" key="1">
    <source>
        <dbReference type="EMBL" id="NEN24821.1"/>
    </source>
</evidence>
<keyword evidence="2" id="KW-1185">Reference proteome</keyword>
<dbReference type="RefSeq" id="WP_163286216.1">
    <property type="nucleotide sequence ID" value="NZ_JAAGVY010000034.1"/>
</dbReference>
<reference evidence="1 2" key="1">
    <citation type="submission" date="2020-02" db="EMBL/GenBank/DDBJ databases">
        <title>Out from the shadows clarifying the taxonomy of the family Cryomorphaceae and related taxa by utilizing the GTDB taxonomic framework.</title>
        <authorList>
            <person name="Bowman J.P."/>
        </authorList>
    </citation>
    <scope>NUCLEOTIDE SEQUENCE [LARGE SCALE GENOMIC DNA]</scope>
    <source>
        <strain evidence="1 2">QSSC 1-22</strain>
    </source>
</reference>
<comment type="caution">
    <text evidence="1">The sequence shown here is derived from an EMBL/GenBank/DDBJ whole genome shotgun (WGS) entry which is preliminary data.</text>
</comment>
<dbReference type="Proteomes" id="UP000486602">
    <property type="component" value="Unassembled WGS sequence"/>
</dbReference>
<sequence length="284" mass="32468">MTAREVRFYTPEDKIKLESALHESLKKVILSLPFTSSYHSFKNKNVLISKLVLKNIPIVLFRLFAEEQNLKIENDNLGFWCTSPSDFTYQKTAFKLIHHCLESESRLPTDSYLSLPALIPNRFEQDVWEKRNEIKAGMDKNAFLFTFSHGKSQVISDFTIRPEILKFLQNVVEKYGHWQGAEQPYSENDFWAAFAKKGELPKISVIQFPTLIIAGVAGETAFSFFADTDAKTNHGYRLYQGKWYEIEPGGGLSFCNGLIKTHIKNATCPMEALPSFKSYIEDVG</sequence>
<protein>
    <submittedName>
        <fullName evidence="1">Uncharacterized protein</fullName>
    </submittedName>
</protein>
<gene>
    <name evidence="1" type="ORF">G3O08_15065</name>
</gene>
<organism evidence="1 2">
    <name type="scientific">Cryomorpha ignava</name>
    <dbReference type="NCBI Taxonomy" id="101383"/>
    <lineage>
        <taxon>Bacteria</taxon>
        <taxon>Pseudomonadati</taxon>
        <taxon>Bacteroidota</taxon>
        <taxon>Flavobacteriia</taxon>
        <taxon>Flavobacteriales</taxon>
        <taxon>Cryomorphaceae</taxon>
        <taxon>Cryomorpha</taxon>
    </lineage>
</organism>
<name>A0A7K3WUU8_9FLAO</name>
<evidence type="ECO:0000313" key="2">
    <source>
        <dbReference type="Proteomes" id="UP000486602"/>
    </source>
</evidence>
<dbReference type="EMBL" id="JAAGVY010000034">
    <property type="protein sequence ID" value="NEN24821.1"/>
    <property type="molecule type" value="Genomic_DNA"/>
</dbReference>